<keyword evidence="1" id="KW-0378">Hydrolase</keyword>
<dbReference type="InterPro" id="IPR042001">
    <property type="entry name" value="Sortase_F"/>
</dbReference>
<dbReference type="EMBL" id="JAVDUI010000001">
    <property type="protein sequence ID" value="MDR6892901.1"/>
    <property type="molecule type" value="Genomic_DNA"/>
</dbReference>
<protein>
    <recommendedName>
        <fullName evidence="4">Sortase family protein</fullName>
    </recommendedName>
</protein>
<reference evidence="2" key="1">
    <citation type="submission" date="2023-07" db="EMBL/GenBank/DDBJ databases">
        <title>Sequencing the genomes of 1000 actinobacteria strains.</title>
        <authorList>
            <person name="Klenk H.-P."/>
        </authorList>
    </citation>
    <scope>NUCLEOTIDE SEQUENCE</scope>
    <source>
        <strain evidence="2">DSM 13988</strain>
    </source>
</reference>
<keyword evidence="3" id="KW-1185">Reference proteome</keyword>
<comment type="caution">
    <text evidence="2">The sequence shown here is derived from an EMBL/GenBank/DDBJ whole genome shotgun (WGS) entry which is preliminary data.</text>
</comment>
<dbReference type="CDD" id="cd05829">
    <property type="entry name" value="Sortase_F"/>
    <property type="match status" value="1"/>
</dbReference>
<proteinExistence type="predicted"/>
<dbReference type="InterPro" id="IPR005754">
    <property type="entry name" value="Sortase"/>
</dbReference>
<evidence type="ECO:0008006" key="4">
    <source>
        <dbReference type="Google" id="ProtNLM"/>
    </source>
</evidence>
<evidence type="ECO:0000313" key="3">
    <source>
        <dbReference type="Proteomes" id="UP001247307"/>
    </source>
</evidence>
<dbReference type="Gene3D" id="2.40.260.10">
    <property type="entry name" value="Sortase"/>
    <property type="match status" value="1"/>
</dbReference>
<dbReference type="Pfam" id="PF04203">
    <property type="entry name" value="Sortase"/>
    <property type="match status" value="1"/>
</dbReference>
<accession>A0AAE3YIY6</accession>
<sequence>MARQSRVRGWIGLGLLLGLVTGAAFAAWLFLRGPMVASQPKSPGDLLAVDEDGLRVAPNPARQFRAAQCDRQPQAEITVEPMSWSVPSLGVGAQVVWSGQRRVAVYLPDPPQGVLLSDGPGVYSAAGAAVMAGHVDDAQGRLTPWGALHRLEPCNRIYARDSHGGTREFVVTDLYTVGQRDILKEDIYRILGPKELVLVTCSGPTVGEAGSPFAFRYEHNLIVRAAPVDERPRTVARE</sequence>
<gene>
    <name evidence="2" type="ORF">J2S35_001841</name>
</gene>
<dbReference type="Proteomes" id="UP001247307">
    <property type="component" value="Unassembled WGS sequence"/>
</dbReference>
<evidence type="ECO:0000256" key="1">
    <source>
        <dbReference type="ARBA" id="ARBA00022801"/>
    </source>
</evidence>
<dbReference type="AlphaFoldDB" id="A0AAE3YIY6"/>
<name>A0AAE3YIY6_9MICC</name>
<evidence type="ECO:0000313" key="2">
    <source>
        <dbReference type="EMBL" id="MDR6892901.1"/>
    </source>
</evidence>
<organism evidence="2 3">
    <name type="scientific">Falsarthrobacter nasiphocae</name>
    <dbReference type="NCBI Taxonomy" id="189863"/>
    <lineage>
        <taxon>Bacteria</taxon>
        <taxon>Bacillati</taxon>
        <taxon>Actinomycetota</taxon>
        <taxon>Actinomycetes</taxon>
        <taxon>Micrococcales</taxon>
        <taxon>Micrococcaceae</taxon>
        <taxon>Falsarthrobacter</taxon>
    </lineage>
</organism>
<dbReference type="GO" id="GO:0016787">
    <property type="term" value="F:hydrolase activity"/>
    <property type="evidence" value="ECO:0007669"/>
    <property type="project" value="UniProtKB-KW"/>
</dbReference>
<dbReference type="InterPro" id="IPR023365">
    <property type="entry name" value="Sortase_dom-sf"/>
</dbReference>
<dbReference type="RefSeq" id="WP_309852652.1">
    <property type="nucleotide sequence ID" value="NZ_BAAAIU010000004.1"/>
</dbReference>